<organism evidence="1 2">
    <name type="scientific">Peribacillus asahii</name>
    <dbReference type="NCBI Taxonomy" id="228899"/>
    <lineage>
        <taxon>Bacteria</taxon>
        <taxon>Bacillati</taxon>
        <taxon>Bacillota</taxon>
        <taxon>Bacilli</taxon>
        <taxon>Bacillales</taxon>
        <taxon>Bacillaceae</taxon>
        <taxon>Peribacillus</taxon>
    </lineage>
</organism>
<protein>
    <submittedName>
        <fullName evidence="1">SAM-dependent methyltransferase</fullName>
    </submittedName>
</protein>
<name>A0A3Q9RS62_9BACI</name>
<keyword evidence="1" id="KW-0808">Transferase</keyword>
<dbReference type="GO" id="GO:0008757">
    <property type="term" value="F:S-adenosylmethionine-dependent methyltransferase activity"/>
    <property type="evidence" value="ECO:0007669"/>
    <property type="project" value="InterPro"/>
</dbReference>
<dbReference type="Gene3D" id="3.40.50.150">
    <property type="entry name" value="Vaccinia Virus protein VP39"/>
    <property type="match status" value="1"/>
</dbReference>
<dbReference type="CDD" id="cd02440">
    <property type="entry name" value="AdoMet_MTases"/>
    <property type="match status" value="1"/>
</dbReference>
<dbReference type="InterPro" id="IPR013216">
    <property type="entry name" value="Methyltransf_11"/>
</dbReference>
<proteinExistence type="predicted"/>
<reference evidence="1 2" key="1">
    <citation type="submission" date="2018-01" db="EMBL/GenBank/DDBJ databases">
        <title>Bacillus asahii Genome sequencing and assembly.</title>
        <authorList>
            <person name="Jiang H."/>
            <person name="Feng Y."/>
            <person name="Zhao F."/>
            <person name="Lin X."/>
        </authorList>
    </citation>
    <scope>NUCLEOTIDE SEQUENCE [LARGE SCALE GENOMIC DNA]</scope>
    <source>
        <strain evidence="1 2">OM18</strain>
    </source>
</reference>
<keyword evidence="1" id="KW-0489">Methyltransferase</keyword>
<gene>
    <name evidence="1" type="ORF">BAOM_4984</name>
</gene>
<dbReference type="Proteomes" id="UP000283095">
    <property type="component" value="Chromosome"/>
</dbReference>
<accession>A0A3Q9RS62</accession>
<dbReference type="RefSeq" id="WP_252282868.1">
    <property type="nucleotide sequence ID" value="NZ_CP026095.1"/>
</dbReference>
<dbReference type="Pfam" id="PF08241">
    <property type="entry name" value="Methyltransf_11"/>
    <property type="match status" value="1"/>
</dbReference>
<evidence type="ECO:0000313" key="1">
    <source>
        <dbReference type="EMBL" id="AZV45541.1"/>
    </source>
</evidence>
<dbReference type="KEGG" id="pasa:BAOM_4984"/>
<dbReference type="GO" id="GO:0032259">
    <property type="term" value="P:methylation"/>
    <property type="evidence" value="ECO:0007669"/>
    <property type="project" value="UniProtKB-KW"/>
</dbReference>
<dbReference type="AlphaFoldDB" id="A0A3Q9RS62"/>
<sequence>MEISYVHTVQQIGQALEEASIPYQFIGQAALAVQQVRLHDYSEIEVAVQWDLFKEACDTLHTYSLSNIEKTVERAVAYLEQDHISIRVSCLFNTTIKTDPYRISYRFDNQELWCRSLYSYLYDEEMAAYEKEIHDYLMKEQQGFTAKNEQAWNQNNYIALVNRYGEPAELAEKIMQNPKWRLHPFYKYLHDVQGKKITHLMGSNGVKAVALSLLGADVKVVDFSKENATFANELATAANVDIMYVVSDILSLQEEHLNSNQDLVLMELGVLHYLIDLHPLFEKVKAMLKPGGLFVLHEFHPISTKLITSTGKKHKVTGNYFTPTMEKNPVAFTKHMPDDAKETLAQVVQRKWTIGELITAAAQSGLVIKVLEEEPNHKLHDIGLPKTYTLVAERV</sequence>
<dbReference type="EMBL" id="CP026095">
    <property type="protein sequence ID" value="AZV45541.1"/>
    <property type="molecule type" value="Genomic_DNA"/>
</dbReference>
<dbReference type="InterPro" id="IPR029063">
    <property type="entry name" value="SAM-dependent_MTases_sf"/>
</dbReference>
<dbReference type="SUPFAM" id="SSF53335">
    <property type="entry name" value="S-adenosyl-L-methionine-dependent methyltransferases"/>
    <property type="match status" value="1"/>
</dbReference>
<evidence type="ECO:0000313" key="2">
    <source>
        <dbReference type="Proteomes" id="UP000283095"/>
    </source>
</evidence>